<feature type="domain" description="Helix-turn-helix" evidence="5">
    <location>
        <begin position="10"/>
        <end position="60"/>
    </location>
</feature>
<dbReference type="EMBL" id="MIGX01000002">
    <property type="protein sequence ID" value="PPT93187.1"/>
    <property type="molecule type" value="Genomic_DNA"/>
</dbReference>
<dbReference type="AlphaFoldDB" id="A0A2S6ZLN7"/>
<protein>
    <recommendedName>
        <fullName evidence="3">citrate synthase (unknown stereospecificity)</fullName>
        <ecNumber evidence="3">2.3.3.16</ecNumber>
    </recommendedName>
</protein>
<name>A0A2S6ZLN7_9XANT</name>
<dbReference type="InterPro" id="IPR016142">
    <property type="entry name" value="Citrate_synth-like_lrg_a-sub"/>
</dbReference>
<evidence type="ECO:0000256" key="3">
    <source>
        <dbReference type="ARBA" id="ARBA00012972"/>
    </source>
</evidence>
<dbReference type="CDD" id="cd06102">
    <property type="entry name" value="citrate_synt_like_2"/>
    <property type="match status" value="1"/>
</dbReference>
<dbReference type="UniPathway" id="UPA00223">
    <property type="reaction ID" value="UER00717"/>
</dbReference>
<dbReference type="Pfam" id="PF12728">
    <property type="entry name" value="HTH_17"/>
    <property type="match status" value="1"/>
</dbReference>
<dbReference type="Gene3D" id="1.10.230.10">
    <property type="entry name" value="Cytochrome P450-Terp, domain 2"/>
    <property type="match status" value="1"/>
</dbReference>
<dbReference type="InterPro" id="IPR036969">
    <property type="entry name" value="Citrate_synthase_sf"/>
</dbReference>
<sequence length="411" mass="43509">MPDAADRNLISAAEACALLGISSATLYAYVSRGLLGSRAGADHRSRAYLRAEVEQLAQRKRVGRGAARGAAQSLDRGLPVLETRIALIRPDGPYYRGRSAVAAVREGAGLEDIARLLWDCQDENPFAAATAAPWPPRVAPLAGDATLPPLERAMACIPLLALQLRQPLNAAPHVRREIAATLLRQNAALLVGTQPDTRPVHRLIADRWRPGDADVAELVRAALVLCADHELNVSAFAARVVASTGAPLHATVSAGLAALSGPRHGGATARAHALLRDAQDAASPAACIGERWQRGDDLPGFHHALYPDGDPRAAEVLRLLRERGRGSARMRHVEAVIAAARECSGQPPNIDGMLAAICFIHDLPATHALVLFAAARLSGWLAHALEQQALGKLIRPRARYAGTMPDGSVAA</sequence>
<dbReference type="InterPro" id="IPR009061">
    <property type="entry name" value="DNA-bd_dom_put_sf"/>
</dbReference>
<dbReference type="RefSeq" id="WP_128418657.1">
    <property type="nucleotide sequence ID" value="NZ_CP049017.1"/>
</dbReference>
<comment type="pathway">
    <text evidence="1">Carbohydrate metabolism; tricarboxylic acid cycle; isocitrate from oxaloacetate: step 1/2.</text>
</comment>
<dbReference type="SUPFAM" id="SSF46955">
    <property type="entry name" value="Putative DNA-binding domain"/>
    <property type="match status" value="1"/>
</dbReference>
<dbReference type="GO" id="GO:0005829">
    <property type="term" value="C:cytosol"/>
    <property type="evidence" value="ECO:0007669"/>
    <property type="project" value="TreeGrafter"/>
</dbReference>
<proteinExistence type="inferred from homology"/>
<reference evidence="6 7" key="1">
    <citation type="submission" date="2016-08" db="EMBL/GenBank/DDBJ databases">
        <title>Evolution of the type three secretion system and type three effector repertoires in Xanthomonas.</title>
        <authorList>
            <person name="Merda D."/>
            <person name="Briand M."/>
            <person name="Bosis E."/>
            <person name="Rousseau C."/>
            <person name="Portier P."/>
            <person name="Jacques M.-A."/>
            <person name="Fischer-Le Saux M."/>
        </authorList>
    </citation>
    <scope>NUCLEOTIDE SEQUENCE [LARGE SCALE GENOMIC DNA]</scope>
    <source>
        <strain evidence="6 7">CFBP 4691</strain>
    </source>
</reference>
<evidence type="ECO:0000256" key="2">
    <source>
        <dbReference type="ARBA" id="ARBA00010566"/>
    </source>
</evidence>
<evidence type="ECO:0000256" key="1">
    <source>
        <dbReference type="ARBA" id="ARBA00004751"/>
    </source>
</evidence>
<keyword evidence="7" id="KW-1185">Reference proteome</keyword>
<evidence type="ECO:0000259" key="5">
    <source>
        <dbReference type="Pfam" id="PF12728"/>
    </source>
</evidence>
<evidence type="ECO:0000256" key="4">
    <source>
        <dbReference type="ARBA" id="ARBA00022679"/>
    </source>
</evidence>
<comment type="caution">
    <text evidence="6">The sequence shown here is derived from an EMBL/GenBank/DDBJ whole genome shotgun (WGS) entry which is preliminary data.</text>
</comment>
<dbReference type="InterPro" id="IPR016143">
    <property type="entry name" value="Citrate_synth-like_sm_a-sub"/>
</dbReference>
<evidence type="ECO:0000313" key="6">
    <source>
        <dbReference type="EMBL" id="PPT93187.1"/>
    </source>
</evidence>
<dbReference type="GO" id="GO:0005975">
    <property type="term" value="P:carbohydrate metabolic process"/>
    <property type="evidence" value="ECO:0007669"/>
    <property type="project" value="TreeGrafter"/>
</dbReference>
<dbReference type="InterPro" id="IPR002020">
    <property type="entry name" value="Citrate_synthase"/>
</dbReference>
<gene>
    <name evidence="6" type="ORF">XthCFBP4691_00765</name>
</gene>
<dbReference type="EC" id="2.3.3.16" evidence="3"/>
<comment type="similarity">
    <text evidence="2">Belongs to the citrate synthase family.</text>
</comment>
<dbReference type="Proteomes" id="UP000239898">
    <property type="component" value="Unassembled WGS sequence"/>
</dbReference>
<dbReference type="GO" id="GO:0036440">
    <property type="term" value="F:citrate synthase activity"/>
    <property type="evidence" value="ECO:0007669"/>
    <property type="project" value="UniProtKB-EC"/>
</dbReference>
<evidence type="ECO:0000313" key="7">
    <source>
        <dbReference type="Proteomes" id="UP000239898"/>
    </source>
</evidence>
<dbReference type="PRINTS" id="PR00143">
    <property type="entry name" value="CITRTSNTHASE"/>
</dbReference>
<dbReference type="PANTHER" id="PTHR11739:SF4">
    <property type="entry name" value="CITRATE SYNTHASE, PEROXISOMAL"/>
    <property type="match status" value="1"/>
</dbReference>
<dbReference type="GO" id="GO:0006099">
    <property type="term" value="P:tricarboxylic acid cycle"/>
    <property type="evidence" value="ECO:0007669"/>
    <property type="project" value="UniProtKB-UniPathway"/>
</dbReference>
<accession>A0A2S6ZLN7</accession>
<organism evidence="6 7">
    <name type="scientific">Xanthomonas theicola</name>
    <dbReference type="NCBI Taxonomy" id="56464"/>
    <lineage>
        <taxon>Bacteria</taxon>
        <taxon>Pseudomonadati</taxon>
        <taxon>Pseudomonadota</taxon>
        <taxon>Gammaproteobacteria</taxon>
        <taxon>Lysobacterales</taxon>
        <taxon>Lysobacteraceae</taxon>
        <taxon>Xanthomonas</taxon>
    </lineage>
</organism>
<dbReference type="SUPFAM" id="SSF48256">
    <property type="entry name" value="Citrate synthase"/>
    <property type="match status" value="1"/>
</dbReference>
<dbReference type="Gene3D" id="1.10.580.10">
    <property type="entry name" value="Citrate Synthase, domain 1"/>
    <property type="match status" value="1"/>
</dbReference>
<dbReference type="InterPro" id="IPR041657">
    <property type="entry name" value="HTH_17"/>
</dbReference>
<dbReference type="Pfam" id="PF00285">
    <property type="entry name" value="Citrate_synt"/>
    <property type="match status" value="1"/>
</dbReference>
<keyword evidence="4" id="KW-0808">Transferase</keyword>
<dbReference type="OrthoDB" id="9800864at2"/>
<dbReference type="PANTHER" id="PTHR11739">
    <property type="entry name" value="CITRATE SYNTHASE"/>
    <property type="match status" value="1"/>
</dbReference>